<name>A0A1M6JTM2_9FIRM</name>
<dbReference type="PANTHER" id="PTHR42880">
    <property type="entry name" value="HOMOCITRATE SYNTHASE"/>
    <property type="match status" value="1"/>
</dbReference>
<dbReference type="InterPro" id="IPR013785">
    <property type="entry name" value="Aldolase_TIM"/>
</dbReference>
<dbReference type="PROSITE" id="PS00816">
    <property type="entry name" value="AIPM_HOMOCIT_SYNTH_2"/>
    <property type="match status" value="1"/>
</dbReference>
<protein>
    <submittedName>
        <fullName evidence="4">Homocitrate synthase NifV</fullName>
    </submittedName>
</protein>
<dbReference type="AlphaFoldDB" id="A0A1M6JTM2"/>
<dbReference type="Gene3D" id="3.20.20.70">
    <property type="entry name" value="Aldolase class I"/>
    <property type="match status" value="1"/>
</dbReference>
<accession>A0A1M6JTM2</accession>
<organism evidence="4 5">
    <name type="scientific">Propionispora hippei DSM 15287</name>
    <dbReference type="NCBI Taxonomy" id="1123003"/>
    <lineage>
        <taxon>Bacteria</taxon>
        <taxon>Bacillati</taxon>
        <taxon>Bacillota</taxon>
        <taxon>Negativicutes</taxon>
        <taxon>Selenomonadales</taxon>
        <taxon>Sporomusaceae</taxon>
        <taxon>Propionispora</taxon>
    </lineage>
</organism>
<dbReference type="Pfam" id="PF00682">
    <property type="entry name" value="HMGL-like"/>
    <property type="match status" value="1"/>
</dbReference>
<proteinExistence type="inferred from homology"/>
<dbReference type="InterPro" id="IPR002034">
    <property type="entry name" value="AIPM/Hcit_synth_CS"/>
</dbReference>
<dbReference type="RefSeq" id="WP_149735367.1">
    <property type="nucleotide sequence ID" value="NZ_FQZD01000024.1"/>
</dbReference>
<evidence type="ECO:0000256" key="2">
    <source>
        <dbReference type="RuleBase" id="RU003523"/>
    </source>
</evidence>
<gene>
    <name evidence="4" type="ORF">SAMN02745170_02675</name>
</gene>
<dbReference type="OrthoDB" id="9804858at2"/>
<dbReference type="PROSITE" id="PS00815">
    <property type="entry name" value="AIPM_HOMOCIT_SYNTH_1"/>
    <property type="match status" value="1"/>
</dbReference>
<dbReference type="PANTHER" id="PTHR42880:SF1">
    <property type="entry name" value="ISOPROPYLMALATE_HOMOCITRATE_CITRAMALATE SYNTHASE FAMILY PROTEIN"/>
    <property type="match status" value="1"/>
</dbReference>
<evidence type="ECO:0000259" key="3">
    <source>
        <dbReference type="PROSITE" id="PS50991"/>
    </source>
</evidence>
<evidence type="ECO:0000313" key="5">
    <source>
        <dbReference type="Proteomes" id="UP000322917"/>
    </source>
</evidence>
<evidence type="ECO:0000256" key="1">
    <source>
        <dbReference type="ARBA" id="ARBA00022679"/>
    </source>
</evidence>
<keyword evidence="1 2" id="KW-0808">Transferase</keyword>
<dbReference type="InterPro" id="IPR000891">
    <property type="entry name" value="PYR_CT"/>
</dbReference>
<dbReference type="PROSITE" id="PS50991">
    <property type="entry name" value="PYR_CT"/>
    <property type="match status" value="1"/>
</dbReference>
<evidence type="ECO:0000313" key="4">
    <source>
        <dbReference type="EMBL" id="SHJ50085.1"/>
    </source>
</evidence>
<dbReference type="GO" id="GO:0019752">
    <property type="term" value="P:carboxylic acid metabolic process"/>
    <property type="evidence" value="ECO:0007669"/>
    <property type="project" value="InterPro"/>
</dbReference>
<sequence length="293" mass="32160">MTQTVEFVDTTLRDGEQAAGVAFSIKEKVLIARALDQAGISWIEAGTPAMGEEEQEAMRAILSARLKATVFSWNRARREDILASVQCGFSFVHISVPVSDFHIYNKLKKNRDWVILQLKDMIRFARSFGCTVFVGAEDASRADREFFLQVAHTAAKWGAKRIRFADTVGCLEPFTTFSILKELNASCPLPIEFHAHNDFGLATANTVAACKAGVQYASTTIAGIGERAGNAALEEIVAALAVFGNTAPFIRTKASNRLAMMVSPYSFPYKPVIGSQMKGLKYEKYVSKKRDAG</sequence>
<dbReference type="InterPro" id="IPR013477">
    <property type="entry name" value="NifV/FrbC"/>
</dbReference>
<feature type="domain" description="Pyruvate carboxyltransferase" evidence="3">
    <location>
        <begin position="5"/>
        <end position="260"/>
    </location>
</feature>
<keyword evidence="5" id="KW-1185">Reference proteome</keyword>
<dbReference type="CDD" id="cd07939">
    <property type="entry name" value="DRE_TIM_NifV"/>
    <property type="match status" value="1"/>
</dbReference>
<reference evidence="4 5" key="1">
    <citation type="submission" date="2016-11" db="EMBL/GenBank/DDBJ databases">
        <authorList>
            <person name="Varghese N."/>
            <person name="Submissions S."/>
        </authorList>
    </citation>
    <scope>NUCLEOTIDE SEQUENCE [LARGE SCALE GENOMIC DNA]</scope>
    <source>
        <strain evidence="4 5">DSM 15287</strain>
    </source>
</reference>
<dbReference type="Proteomes" id="UP000322917">
    <property type="component" value="Unassembled WGS sequence"/>
</dbReference>
<comment type="similarity">
    <text evidence="2">Belongs to the alpha-IPM synthase/homocitrate synthase family.</text>
</comment>
<dbReference type="GO" id="GO:0046912">
    <property type="term" value="F:acyltransferase activity, acyl groups converted into alkyl on transfer"/>
    <property type="evidence" value="ECO:0007669"/>
    <property type="project" value="InterPro"/>
</dbReference>
<dbReference type="EMBL" id="FQZD01000024">
    <property type="protein sequence ID" value="SHJ50085.1"/>
    <property type="molecule type" value="Genomic_DNA"/>
</dbReference>
<dbReference type="SUPFAM" id="SSF51569">
    <property type="entry name" value="Aldolase"/>
    <property type="match status" value="1"/>
</dbReference>